<protein>
    <submittedName>
        <fullName evidence="2">Uncharacterized protein</fullName>
    </submittedName>
</protein>
<evidence type="ECO:0000313" key="3">
    <source>
        <dbReference type="Proteomes" id="UP001159363"/>
    </source>
</evidence>
<dbReference type="EMBL" id="JARBHB010000016">
    <property type="protein sequence ID" value="KAJ8866982.1"/>
    <property type="molecule type" value="Genomic_DNA"/>
</dbReference>
<gene>
    <name evidence="2" type="ORF">PR048_032844</name>
</gene>
<name>A0ABQ9G6B3_9NEOP</name>
<reference evidence="2 3" key="1">
    <citation type="submission" date="2023-02" db="EMBL/GenBank/DDBJ databases">
        <title>LHISI_Scaffold_Assembly.</title>
        <authorList>
            <person name="Stuart O.P."/>
            <person name="Cleave R."/>
            <person name="Magrath M.J.L."/>
            <person name="Mikheyev A.S."/>
        </authorList>
    </citation>
    <scope>NUCLEOTIDE SEQUENCE [LARGE SCALE GENOMIC DNA]</scope>
    <source>
        <strain evidence="2">Daus_M_001</strain>
        <tissue evidence="2">Leg muscle</tissue>
    </source>
</reference>
<keyword evidence="3" id="KW-1185">Reference proteome</keyword>
<comment type="caution">
    <text evidence="2">The sequence shown here is derived from an EMBL/GenBank/DDBJ whole genome shotgun (WGS) entry which is preliminary data.</text>
</comment>
<evidence type="ECO:0000313" key="2">
    <source>
        <dbReference type="EMBL" id="KAJ8866982.1"/>
    </source>
</evidence>
<organism evidence="2 3">
    <name type="scientific">Dryococelus australis</name>
    <dbReference type="NCBI Taxonomy" id="614101"/>
    <lineage>
        <taxon>Eukaryota</taxon>
        <taxon>Metazoa</taxon>
        <taxon>Ecdysozoa</taxon>
        <taxon>Arthropoda</taxon>
        <taxon>Hexapoda</taxon>
        <taxon>Insecta</taxon>
        <taxon>Pterygota</taxon>
        <taxon>Neoptera</taxon>
        <taxon>Polyneoptera</taxon>
        <taxon>Phasmatodea</taxon>
        <taxon>Verophasmatodea</taxon>
        <taxon>Anareolatae</taxon>
        <taxon>Phasmatidae</taxon>
        <taxon>Eurycanthinae</taxon>
        <taxon>Dryococelus</taxon>
    </lineage>
</organism>
<accession>A0ABQ9G6B3</accession>
<feature type="region of interest" description="Disordered" evidence="1">
    <location>
        <begin position="241"/>
        <end position="264"/>
    </location>
</feature>
<sequence length="931" mass="102809">MGKPRRSIVTRALLVIKPVHDQLIHGIFGLFWSPAKVPLPGYSSASCILSLTKSGRLHQRDDAPDSCVSLAGSHGALRRVVAAWSAERQCQTISSAVMPGCAIIFPDPRSNEPSSETGSSLILVPIKQSNVVLSVGVFLNYICRRLLLISDGDFEPPISAVQNELHLDLQSNSKHKWCYSVFCVDLRSDLGSSIEPRWCNRALLKAIEVLSSVGMKGQEETGEPRENPLTNGIVRHDSHMRKSGVTRPGIEPGSPCWPSSRGGSSNTRLFGETREINMADGVTSEVLPQRAAVESRWDDGATITGTYRRHAELVTRTISNEVSVVACIKLPSPPLAWWDFGKRLLNESPSETGCRSHTAERFGMKHVVREAQLKEIWAQTCPTRMQVSGLVARIASIVREHCQELLQVTASNLHASMLMAQEFLLLSLNIPCVLRVVDKDSSCHCAVDKCGRDWLVVRPLASHQGEPGWIPCGVAPRFSHVGIVSDDVAGGRIFSGTFHLSHRCILAFLTRELFVRVMKVQKRGSDKGGTNSLAWRLIAPTHKACSVSHCAVLCYIDLYRLFAVKLMPCCTTVVRNSIGYKIDTQNCCTVRFRAGLDIEMKFISNRRNWQFEISIRGQQPLSLTLELTNESEIQNYDISLVQHFNIGTKIEMDPGSELGSFDLGSGKMFVLPGISDGCLLHDFELYDNVILSAASLSPLFLLPASHSPPLLLAADFLLELFEGQASPCMAWLPVEYSTWRYSHDTTHYRQWRVVNCCKNVVRQVAPRDVCDGSPGQLVASARNTFTSHRLHNGRWFLMLAPRVYSCEQAPAYHATLNHTPLLYAVHGKDDGNLMKRKYQQGLKSAHFTVNRLYRVWVAVEQQRGAGMLAEVHAADFEESGLGSAPSGGGVEGLEQVQPTRVLFKVAVCPAWALRASSPTHLSYSRAGSACI</sequence>
<dbReference type="Proteomes" id="UP001159363">
    <property type="component" value="Chromosome 15"/>
</dbReference>
<evidence type="ECO:0000256" key="1">
    <source>
        <dbReference type="SAM" id="MobiDB-lite"/>
    </source>
</evidence>
<proteinExistence type="predicted"/>